<dbReference type="KEGG" id="gry:D7I44_16855"/>
<evidence type="ECO:0000313" key="3">
    <source>
        <dbReference type="Proteomes" id="UP000275069"/>
    </source>
</evidence>
<evidence type="ECO:0000256" key="1">
    <source>
        <dbReference type="SAM" id="MobiDB-lite"/>
    </source>
</evidence>
<protein>
    <recommendedName>
        <fullName evidence="4">Protein kinase domain-containing protein</fullName>
    </recommendedName>
</protein>
<organism evidence="2 3">
    <name type="scientific">Gryllotalpicola protaetiae</name>
    <dbReference type="NCBI Taxonomy" id="2419771"/>
    <lineage>
        <taxon>Bacteria</taxon>
        <taxon>Bacillati</taxon>
        <taxon>Actinomycetota</taxon>
        <taxon>Actinomycetes</taxon>
        <taxon>Micrococcales</taxon>
        <taxon>Microbacteriaceae</taxon>
        <taxon>Gryllotalpicola</taxon>
    </lineage>
</organism>
<evidence type="ECO:0000313" key="2">
    <source>
        <dbReference type="EMBL" id="AYG05023.1"/>
    </source>
</evidence>
<sequence length="416" mass="42143">MTDASAAVASDAVAFGRRAAALIASESAHLPRVLDVTVLGERRELQLHEVAGPALADVLARRRRLPAGEAVTIVISAARAVAALHSAGFCCVALDAGLVRFDHAGTPLILGLDDVREIVLAGAQGTADDWRAVADLADRLGLIAHGRAGGALGPAQVGLGLALATLTAGENEQTVDRLEAALFELAEPEPVQLSGAPAAHHETAQSPLGERRVSAAHRRPSGSILIEAFDAGPAALLAGPLARLRARTAEVLGRIHGRGRLLLIAGAAAAALTFVAVALLPGDATAPAAPPRAGGGAAVRSDARTTPSTAPTAAHDAALFGADPVAAASVLLAQRDGCLDVRGDGRAVCLARVADGQASALDRPARPLAGLTPSLLERTGDSALIALTPNDPGTAPASALLMRTEAGWKLRQLYEN</sequence>
<dbReference type="RefSeq" id="WP_120790551.1">
    <property type="nucleotide sequence ID" value="NZ_CP032624.1"/>
</dbReference>
<keyword evidence="3" id="KW-1185">Reference proteome</keyword>
<reference evidence="2 3" key="1">
    <citation type="submission" date="2018-09" db="EMBL/GenBank/DDBJ databases">
        <title>Genome sequencing of strain 2DFW10M-5.</title>
        <authorList>
            <person name="Heo J."/>
            <person name="Kim S.-J."/>
            <person name="Kwon S.-W."/>
        </authorList>
    </citation>
    <scope>NUCLEOTIDE SEQUENCE [LARGE SCALE GENOMIC DNA]</scope>
    <source>
        <strain evidence="2 3">2DFW10M-5</strain>
    </source>
</reference>
<dbReference type="AlphaFoldDB" id="A0A387BMH7"/>
<dbReference type="EMBL" id="CP032624">
    <property type="protein sequence ID" value="AYG05023.1"/>
    <property type="molecule type" value="Genomic_DNA"/>
</dbReference>
<accession>A0A387BMH7</accession>
<dbReference type="Proteomes" id="UP000275069">
    <property type="component" value="Chromosome"/>
</dbReference>
<feature type="region of interest" description="Disordered" evidence="1">
    <location>
        <begin position="193"/>
        <end position="214"/>
    </location>
</feature>
<feature type="region of interest" description="Disordered" evidence="1">
    <location>
        <begin position="287"/>
        <end position="310"/>
    </location>
</feature>
<dbReference type="OrthoDB" id="5125808at2"/>
<evidence type="ECO:0008006" key="4">
    <source>
        <dbReference type="Google" id="ProtNLM"/>
    </source>
</evidence>
<gene>
    <name evidence="2" type="ORF">D7I44_16855</name>
</gene>
<feature type="compositionally biased region" description="Basic and acidic residues" evidence="1">
    <location>
        <begin position="199"/>
        <end position="213"/>
    </location>
</feature>
<name>A0A387BMH7_9MICO</name>
<dbReference type="InterPro" id="IPR011009">
    <property type="entry name" value="Kinase-like_dom_sf"/>
</dbReference>
<dbReference type="SUPFAM" id="SSF56112">
    <property type="entry name" value="Protein kinase-like (PK-like)"/>
    <property type="match status" value="1"/>
</dbReference>
<proteinExistence type="predicted"/>